<sequence>MRTFITTLLTMGCAVISYVAEGWNSIIFGWAAFTLGLLSILFALTRKGEKLVEEVEDNQPI</sequence>
<evidence type="ECO:0000256" key="1">
    <source>
        <dbReference type="SAM" id="Phobius"/>
    </source>
</evidence>
<evidence type="ECO:0000313" key="3">
    <source>
        <dbReference type="Proteomes" id="UP001142444"/>
    </source>
</evidence>
<dbReference type="EMBL" id="JAPHVQ010000004">
    <property type="protein sequence ID" value="MDE8034688.1"/>
    <property type="molecule type" value="Genomic_DNA"/>
</dbReference>
<keyword evidence="3" id="KW-1185">Reference proteome</keyword>
<reference evidence="2" key="2">
    <citation type="journal article" date="2023" name="Pathogens">
        <title>Pathological Features and Genomic Characterization of an Actinobacillus equuli subsp. equuli Bearing Unique Virulence-Associated Genes from an Adult Horse with Pleuropneumonia.</title>
        <authorList>
            <person name="Kamali M."/>
            <person name="Carossino M."/>
            <person name="Del Piero F."/>
            <person name="Peak L."/>
            <person name="Mitchell M.S."/>
            <person name="Willette J."/>
            <person name="Baker R."/>
            <person name="Li F."/>
            <person name="Kenez A."/>
            <person name="Balasuriya U.B.R."/>
            <person name="Go Y.Y."/>
        </authorList>
    </citation>
    <scope>NUCLEOTIDE SEQUENCE</scope>
    <source>
        <strain evidence="2">4524</strain>
    </source>
</reference>
<keyword evidence="1" id="KW-1133">Transmembrane helix</keyword>
<dbReference type="Proteomes" id="UP001142444">
    <property type="component" value="Unassembled WGS sequence"/>
</dbReference>
<name>A0A9X4G3M6_ACTEU</name>
<reference evidence="2" key="1">
    <citation type="submission" date="2022-11" db="EMBL/GenBank/DDBJ databases">
        <authorList>
            <person name="Kamali M."/>
            <person name="Peak L."/>
            <person name="Go Y.Y."/>
            <person name="Balasuriya U.B.R."/>
            <person name="Carossino M."/>
        </authorList>
    </citation>
    <scope>NUCLEOTIDE SEQUENCE</scope>
    <source>
        <strain evidence="2">4524</strain>
    </source>
</reference>
<evidence type="ECO:0000313" key="2">
    <source>
        <dbReference type="EMBL" id="MDE8034688.1"/>
    </source>
</evidence>
<proteinExistence type="predicted"/>
<keyword evidence="1" id="KW-0472">Membrane</keyword>
<protein>
    <submittedName>
        <fullName evidence="2">Uncharacterized protein</fullName>
    </submittedName>
</protein>
<dbReference type="RefSeq" id="WP_275217795.1">
    <property type="nucleotide sequence ID" value="NZ_JAPHVQ010000004.1"/>
</dbReference>
<accession>A0A9X4G3M6</accession>
<keyword evidence="1" id="KW-0812">Transmembrane</keyword>
<dbReference type="AlphaFoldDB" id="A0A9X4G3M6"/>
<gene>
    <name evidence="2" type="ORF">OQ257_05865</name>
</gene>
<comment type="caution">
    <text evidence="2">The sequence shown here is derived from an EMBL/GenBank/DDBJ whole genome shotgun (WGS) entry which is preliminary data.</text>
</comment>
<organism evidence="2 3">
    <name type="scientific">Actinobacillus equuli subsp. equuli</name>
    <dbReference type="NCBI Taxonomy" id="202947"/>
    <lineage>
        <taxon>Bacteria</taxon>
        <taxon>Pseudomonadati</taxon>
        <taxon>Pseudomonadota</taxon>
        <taxon>Gammaproteobacteria</taxon>
        <taxon>Pasteurellales</taxon>
        <taxon>Pasteurellaceae</taxon>
        <taxon>Actinobacillus</taxon>
    </lineage>
</organism>
<feature type="transmembrane region" description="Helical" evidence="1">
    <location>
        <begin position="27"/>
        <end position="44"/>
    </location>
</feature>